<dbReference type="InterPro" id="IPR018357">
    <property type="entry name" value="Hexapep_transf_CS"/>
</dbReference>
<name>A0A5B2V3I4_9HYPH</name>
<dbReference type="CDD" id="cd03354">
    <property type="entry name" value="LbH_SAT"/>
    <property type="match status" value="1"/>
</dbReference>
<evidence type="ECO:0000256" key="1">
    <source>
        <dbReference type="ARBA" id="ARBA00007274"/>
    </source>
</evidence>
<evidence type="ECO:0000256" key="2">
    <source>
        <dbReference type="ARBA" id="ARBA00022679"/>
    </source>
</evidence>
<dbReference type="Gene3D" id="2.160.10.10">
    <property type="entry name" value="Hexapeptide repeat proteins"/>
    <property type="match status" value="1"/>
</dbReference>
<dbReference type="AlphaFoldDB" id="A0A5B2V3I4"/>
<dbReference type="PROSITE" id="PS00101">
    <property type="entry name" value="HEXAPEP_TRANSFERASES"/>
    <property type="match status" value="1"/>
</dbReference>
<dbReference type="Pfam" id="PF00132">
    <property type="entry name" value="Hexapep"/>
    <property type="match status" value="1"/>
</dbReference>
<dbReference type="InterPro" id="IPR045304">
    <property type="entry name" value="LbH_SAT"/>
</dbReference>
<dbReference type="SUPFAM" id="SSF51161">
    <property type="entry name" value="Trimeric LpxA-like enzymes"/>
    <property type="match status" value="1"/>
</dbReference>
<dbReference type="Proteomes" id="UP000323142">
    <property type="component" value="Unassembled WGS sequence"/>
</dbReference>
<dbReference type="InterPro" id="IPR011004">
    <property type="entry name" value="Trimer_LpxA-like_sf"/>
</dbReference>
<dbReference type="InterPro" id="IPR001451">
    <property type="entry name" value="Hexapep"/>
</dbReference>
<sequence length="203" mass="22029">MPVENAPSEQIPSDHVAVAGKPEPVHHGLGFWAIVKEDLKLQYGEWSTPGFQALLMYRIGVERYSRGKIARKILGLIYNVMHRFVRNVYTIELYSTAKIGRRVKIAHQGGIVIHPNAVIGDDCVIRQNVTIGAVGDDSWQIAPTLGRNVSIGAGAVVIGRIHVGDNVRIGPNSVVTMNVPADSLVVVPPPRILPMAKPTAPAR</sequence>
<dbReference type="OrthoDB" id="9815592at2"/>
<evidence type="ECO:0000256" key="4">
    <source>
        <dbReference type="ARBA" id="ARBA00023315"/>
    </source>
</evidence>
<evidence type="ECO:0000313" key="6">
    <source>
        <dbReference type="Proteomes" id="UP000323142"/>
    </source>
</evidence>
<dbReference type="EMBL" id="VUOA01000054">
    <property type="protein sequence ID" value="KAA2233446.1"/>
    <property type="molecule type" value="Genomic_DNA"/>
</dbReference>
<keyword evidence="3" id="KW-0677">Repeat</keyword>
<dbReference type="PANTHER" id="PTHR42811">
    <property type="entry name" value="SERINE ACETYLTRANSFERASE"/>
    <property type="match status" value="1"/>
</dbReference>
<reference evidence="5 6" key="1">
    <citation type="submission" date="2019-09" db="EMBL/GenBank/DDBJ databases">
        <title>Salinarimonas rosea gen. nov., sp. nov., a new member of the a-2 subgroup of the Proteobacteria.</title>
        <authorList>
            <person name="Liu J."/>
        </authorList>
    </citation>
    <scope>NUCLEOTIDE SEQUENCE [LARGE SCALE GENOMIC DNA]</scope>
    <source>
        <strain evidence="5 6">BN140002</strain>
    </source>
</reference>
<evidence type="ECO:0000256" key="3">
    <source>
        <dbReference type="ARBA" id="ARBA00022737"/>
    </source>
</evidence>
<dbReference type="GO" id="GO:0016746">
    <property type="term" value="F:acyltransferase activity"/>
    <property type="evidence" value="ECO:0007669"/>
    <property type="project" value="UniProtKB-KW"/>
</dbReference>
<evidence type="ECO:0000313" key="5">
    <source>
        <dbReference type="EMBL" id="KAA2233446.1"/>
    </source>
</evidence>
<comment type="caution">
    <text evidence="5">The sequence shown here is derived from an EMBL/GenBank/DDBJ whole genome shotgun (WGS) entry which is preliminary data.</text>
</comment>
<reference evidence="5 6" key="2">
    <citation type="submission" date="2019-09" db="EMBL/GenBank/DDBJ databases">
        <authorList>
            <person name="Jin C."/>
        </authorList>
    </citation>
    <scope>NUCLEOTIDE SEQUENCE [LARGE SCALE GENOMIC DNA]</scope>
    <source>
        <strain evidence="5 6">BN140002</strain>
    </source>
</reference>
<protein>
    <submittedName>
        <fullName evidence="5">Serine acetyltransferase</fullName>
    </submittedName>
</protein>
<accession>A0A5B2V3I4</accession>
<organism evidence="5 6">
    <name type="scientific">Salinarimonas soli</name>
    <dbReference type="NCBI Taxonomy" id="1638099"/>
    <lineage>
        <taxon>Bacteria</taxon>
        <taxon>Pseudomonadati</taxon>
        <taxon>Pseudomonadota</taxon>
        <taxon>Alphaproteobacteria</taxon>
        <taxon>Hyphomicrobiales</taxon>
        <taxon>Salinarimonadaceae</taxon>
        <taxon>Salinarimonas</taxon>
    </lineage>
</organism>
<proteinExistence type="inferred from homology"/>
<keyword evidence="6" id="KW-1185">Reference proteome</keyword>
<keyword evidence="4" id="KW-0012">Acyltransferase</keyword>
<comment type="similarity">
    <text evidence="1">Belongs to the transferase hexapeptide repeat family.</text>
</comment>
<dbReference type="RefSeq" id="WP_149822278.1">
    <property type="nucleotide sequence ID" value="NZ_VUOA01000054.1"/>
</dbReference>
<keyword evidence="2 5" id="KW-0808">Transferase</keyword>
<gene>
    <name evidence="5" type="ORF">F0L46_24695</name>
</gene>